<dbReference type="EMBL" id="BONX01000047">
    <property type="protein sequence ID" value="GIG99751.1"/>
    <property type="molecule type" value="Genomic_DNA"/>
</dbReference>
<reference evidence="2 3" key="1">
    <citation type="submission" date="2021-01" db="EMBL/GenBank/DDBJ databases">
        <title>Whole genome shotgun sequence of Plantactinospora mayteni NBRC 109088.</title>
        <authorList>
            <person name="Komaki H."/>
            <person name="Tamura T."/>
        </authorList>
    </citation>
    <scope>NUCLEOTIDE SEQUENCE [LARGE SCALE GENOMIC DNA]</scope>
    <source>
        <strain evidence="2 3">NBRC 109088</strain>
    </source>
</reference>
<comment type="caution">
    <text evidence="2">The sequence shown here is derived from an EMBL/GenBank/DDBJ whole genome shotgun (WGS) entry which is preliminary data.</text>
</comment>
<protein>
    <submittedName>
        <fullName evidence="2">Uncharacterized protein</fullName>
    </submittedName>
</protein>
<gene>
    <name evidence="2" type="ORF">Pma05_63240</name>
</gene>
<feature type="compositionally biased region" description="Low complexity" evidence="1">
    <location>
        <begin position="1"/>
        <end position="19"/>
    </location>
</feature>
<evidence type="ECO:0000313" key="2">
    <source>
        <dbReference type="EMBL" id="GIG99751.1"/>
    </source>
</evidence>
<evidence type="ECO:0000313" key="3">
    <source>
        <dbReference type="Proteomes" id="UP000621500"/>
    </source>
</evidence>
<sequence length="67" mass="6928">MSKPGAAPAGSAGSIAQPAVAHTSVDPSRVASRHTVTTTHSAPITFEIDAMGIEGRAEDWRISTIQQ</sequence>
<proteinExistence type="predicted"/>
<feature type="region of interest" description="Disordered" evidence="1">
    <location>
        <begin position="1"/>
        <end position="41"/>
    </location>
</feature>
<organism evidence="2 3">
    <name type="scientific">Plantactinospora mayteni</name>
    <dbReference type="NCBI Taxonomy" id="566021"/>
    <lineage>
        <taxon>Bacteria</taxon>
        <taxon>Bacillati</taxon>
        <taxon>Actinomycetota</taxon>
        <taxon>Actinomycetes</taxon>
        <taxon>Micromonosporales</taxon>
        <taxon>Micromonosporaceae</taxon>
        <taxon>Plantactinospora</taxon>
    </lineage>
</organism>
<dbReference type="Proteomes" id="UP000621500">
    <property type="component" value="Unassembled WGS sequence"/>
</dbReference>
<name>A0ABQ4EYK5_9ACTN</name>
<evidence type="ECO:0000256" key="1">
    <source>
        <dbReference type="SAM" id="MobiDB-lite"/>
    </source>
</evidence>
<keyword evidence="3" id="KW-1185">Reference proteome</keyword>
<accession>A0ABQ4EYK5</accession>